<dbReference type="PANTHER" id="PTHR30448">
    <property type="entry name" value="RNASE ADAPTER PROTEIN RAPZ"/>
    <property type="match status" value="1"/>
</dbReference>
<dbReference type="RefSeq" id="WP_170166781.1">
    <property type="nucleotide sequence ID" value="NZ_QLTT01000014.1"/>
</dbReference>
<reference evidence="2 3" key="1">
    <citation type="submission" date="2018-06" db="EMBL/GenBank/DDBJ databases">
        <title>Genomic Encyclopedia of Type Strains, Phase IV (KMG-IV): sequencing the most valuable type-strain genomes for metagenomic binning, comparative biology and taxonomic classification.</title>
        <authorList>
            <person name="Goeker M."/>
        </authorList>
    </citation>
    <scope>NUCLEOTIDE SEQUENCE [LARGE SCALE GENOMIC DNA]</scope>
    <source>
        <strain evidence="2 3">DSM 45479</strain>
    </source>
</reference>
<dbReference type="InterPro" id="IPR053931">
    <property type="entry name" value="RapZ_C"/>
</dbReference>
<dbReference type="EMBL" id="QLTT01000014">
    <property type="protein sequence ID" value="RAS59567.1"/>
    <property type="molecule type" value="Genomic_DNA"/>
</dbReference>
<keyword evidence="3" id="KW-1185">Reference proteome</keyword>
<evidence type="ECO:0000259" key="1">
    <source>
        <dbReference type="Pfam" id="PF22740"/>
    </source>
</evidence>
<accession>A0ABX9DZB9</accession>
<gene>
    <name evidence="2" type="ORF">C8D87_114179</name>
</gene>
<evidence type="ECO:0000313" key="2">
    <source>
        <dbReference type="EMBL" id="RAS59567.1"/>
    </source>
</evidence>
<organism evidence="2 3">
    <name type="scientific">Lentzea atacamensis</name>
    <dbReference type="NCBI Taxonomy" id="531938"/>
    <lineage>
        <taxon>Bacteria</taxon>
        <taxon>Bacillati</taxon>
        <taxon>Actinomycetota</taxon>
        <taxon>Actinomycetes</taxon>
        <taxon>Pseudonocardiales</taxon>
        <taxon>Pseudonocardiaceae</taxon>
        <taxon>Lentzea</taxon>
    </lineage>
</organism>
<dbReference type="Pfam" id="PF22740">
    <property type="entry name" value="PapZ_C"/>
    <property type="match status" value="1"/>
</dbReference>
<protein>
    <submittedName>
        <fullName evidence="2">P-loop ATPase family protein</fullName>
    </submittedName>
</protein>
<proteinExistence type="predicted"/>
<dbReference type="PANTHER" id="PTHR30448:SF0">
    <property type="entry name" value="RNASE ADAPTER PROTEIN RAPZ"/>
    <property type="match status" value="1"/>
</dbReference>
<sequence length="141" mass="15722">MTVRVTLTSFGIKYRRCPAANLVFDGRVLDNPADVDELRPLTGLDPVVARYVLDQELALEIVDVLMAAIVLQLQKTDRPPVDEVRVAIFCTGGKHRSVAVVEELADNLRPARPDVVVVTEHLDLRTGREDPRRSIAPDDVW</sequence>
<evidence type="ECO:0000313" key="3">
    <source>
        <dbReference type="Proteomes" id="UP000248714"/>
    </source>
</evidence>
<dbReference type="Proteomes" id="UP000248714">
    <property type="component" value="Unassembled WGS sequence"/>
</dbReference>
<name>A0ABX9DZB9_9PSEU</name>
<feature type="domain" description="RapZ C-terminal" evidence="1">
    <location>
        <begin position="4"/>
        <end position="123"/>
    </location>
</feature>
<dbReference type="InterPro" id="IPR005337">
    <property type="entry name" value="RapZ-like"/>
</dbReference>
<comment type="caution">
    <text evidence="2">The sequence shown here is derived from an EMBL/GenBank/DDBJ whole genome shotgun (WGS) entry which is preliminary data.</text>
</comment>